<evidence type="ECO:0000256" key="4">
    <source>
        <dbReference type="ARBA" id="ARBA00022679"/>
    </source>
</evidence>
<comment type="catalytic activity">
    <reaction evidence="6">
        <text>cytidine(1402) in 16S rRNA + S-adenosyl-L-methionine = 2'-O-methylcytidine(1402) in 16S rRNA + S-adenosyl-L-homocysteine + H(+)</text>
        <dbReference type="Rhea" id="RHEA:42924"/>
        <dbReference type="Rhea" id="RHEA-COMP:10285"/>
        <dbReference type="Rhea" id="RHEA-COMP:10286"/>
        <dbReference type="ChEBI" id="CHEBI:15378"/>
        <dbReference type="ChEBI" id="CHEBI:57856"/>
        <dbReference type="ChEBI" id="CHEBI:59789"/>
        <dbReference type="ChEBI" id="CHEBI:74495"/>
        <dbReference type="ChEBI" id="CHEBI:82748"/>
        <dbReference type="EC" id="2.1.1.198"/>
    </reaction>
</comment>
<keyword evidence="4 6" id="KW-0808">Transferase</keyword>
<organism evidence="8 9">
    <name type="scientific">candidate division WWE3 bacterium CG08_land_8_20_14_0_20_40_13</name>
    <dbReference type="NCBI Taxonomy" id="1975084"/>
    <lineage>
        <taxon>Bacteria</taxon>
        <taxon>Katanobacteria</taxon>
    </lineage>
</organism>
<dbReference type="PANTHER" id="PTHR46111">
    <property type="entry name" value="RIBOSOMAL RNA SMALL SUBUNIT METHYLTRANSFERASE I"/>
    <property type="match status" value="1"/>
</dbReference>
<evidence type="ECO:0000256" key="2">
    <source>
        <dbReference type="ARBA" id="ARBA00022552"/>
    </source>
</evidence>
<evidence type="ECO:0000313" key="8">
    <source>
        <dbReference type="EMBL" id="PIS22957.1"/>
    </source>
</evidence>
<dbReference type="InterPro" id="IPR014777">
    <property type="entry name" value="4pyrrole_Mease_sub1"/>
</dbReference>
<gene>
    <name evidence="6 8" type="primary">rsmI</name>
    <name evidence="8" type="ORF">COT49_02610</name>
</gene>
<dbReference type="Proteomes" id="UP000230340">
    <property type="component" value="Unassembled WGS sequence"/>
</dbReference>
<reference evidence="9" key="1">
    <citation type="submission" date="2017-09" db="EMBL/GenBank/DDBJ databases">
        <title>Depth-based differentiation of microbial function through sediment-hosted aquifers and enrichment of novel symbionts in the deep terrestrial subsurface.</title>
        <authorList>
            <person name="Probst A.J."/>
            <person name="Ladd B."/>
            <person name="Jarett J.K."/>
            <person name="Geller-Mcgrath D.E."/>
            <person name="Sieber C.M.K."/>
            <person name="Emerson J.B."/>
            <person name="Anantharaman K."/>
            <person name="Thomas B.C."/>
            <person name="Malmstrom R."/>
            <person name="Stieglmeier M."/>
            <person name="Klingl A."/>
            <person name="Woyke T."/>
            <person name="Ryan C.M."/>
            <person name="Banfield J.F."/>
        </authorList>
    </citation>
    <scope>NUCLEOTIDE SEQUENCE [LARGE SCALE GENOMIC DNA]</scope>
</reference>
<dbReference type="InterPro" id="IPR000878">
    <property type="entry name" value="4pyrrol_Mease"/>
</dbReference>
<dbReference type="InterPro" id="IPR014776">
    <property type="entry name" value="4pyrrole_Mease_sub2"/>
</dbReference>
<dbReference type="InterPro" id="IPR018063">
    <property type="entry name" value="SAM_MeTrfase_RsmI_CS"/>
</dbReference>
<dbReference type="CDD" id="cd11648">
    <property type="entry name" value="RsmI"/>
    <property type="match status" value="1"/>
</dbReference>
<protein>
    <recommendedName>
        <fullName evidence="6">Ribosomal RNA small subunit methyltransferase I</fullName>
        <ecNumber evidence="6">2.1.1.198</ecNumber>
    </recommendedName>
    <alternativeName>
        <fullName evidence="6">16S rRNA 2'-O-ribose C1402 methyltransferase</fullName>
    </alternativeName>
    <alternativeName>
        <fullName evidence="6">rRNA (cytidine-2'-O-)-methyltransferase RsmI</fullName>
    </alternativeName>
</protein>
<evidence type="ECO:0000256" key="6">
    <source>
        <dbReference type="HAMAP-Rule" id="MF_01877"/>
    </source>
</evidence>
<comment type="caution">
    <text evidence="8">The sequence shown here is derived from an EMBL/GenBank/DDBJ whole genome shotgun (WGS) entry which is preliminary data.</text>
</comment>
<dbReference type="InterPro" id="IPR008189">
    <property type="entry name" value="rRNA_ssu_MeTfrase_I"/>
</dbReference>
<evidence type="ECO:0000259" key="7">
    <source>
        <dbReference type="Pfam" id="PF00590"/>
    </source>
</evidence>
<dbReference type="EMBL" id="PEYT01000023">
    <property type="protein sequence ID" value="PIS22957.1"/>
    <property type="molecule type" value="Genomic_DNA"/>
</dbReference>
<name>A0A2H0XDF0_UNCKA</name>
<proteinExistence type="inferred from homology"/>
<dbReference type="Gene3D" id="3.30.950.10">
    <property type="entry name" value="Methyltransferase, Cobalt-precorrin-4 Transmethylase, Domain 2"/>
    <property type="match status" value="1"/>
</dbReference>
<comment type="function">
    <text evidence="6">Catalyzes the 2'-O-methylation of the ribose of cytidine 1402 (C1402) in 16S rRNA.</text>
</comment>
<sequence length="222" mass="24489">MLYIVATPIGNMRDISQRAIEVLTSANLILAEDTRSAGKLLQALGISGKKVQSFFEHNEEQKMSGVIDLLKAGSSLALISDSGTPLISDPGFKLVRECQKEGIKVVPIPGPSAVIAALSASGLPTDKFLFVGFFPKSKGKRKQLLGNIRKSQKLVKTSVVVYESPYRLLTTLREIREIWGNIEICVACEITKFYEDISKDFVNNQIVKFSKKKPRGEITIIF</sequence>
<comment type="similarity">
    <text evidence="6">Belongs to the methyltransferase superfamily. RsmI family.</text>
</comment>
<dbReference type="HAMAP" id="MF_01877">
    <property type="entry name" value="16SrRNA_methyltr_I"/>
    <property type="match status" value="1"/>
</dbReference>
<dbReference type="AlphaFoldDB" id="A0A2H0XDF0"/>
<dbReference type="FunFam" id="3.40.1010.10:FF:000007">
    <property type="entry name" value="Ribosomal RNA small subunit methyltransferase I"/>
    <property type="match status" value="1"/>
</dbReference>
<dbReference type="GO" id="GO:0070677">
    <property type="term" value="F:rRNA (cytosine-2'-O-)-methyltransferase activity"/>
    <property type="evidence" value="ECO:0007669"/>
    <property type="project" value="UniProtKB-UniRule"/>
</dbReference>
<evidence type="ECO:0000256" key="1">
    <source>
        <dbReference type="ARBA" id="ARBA00022490"/>
    </source>
</evidence>
<dbReference type="PROSITE" id="PS01296">
    <property type="entry name" value="RSMI"/>
    <property type="match status" value="1"/>
</dbReference>
<dbReference type="GO" id="GO:0005737">
    <property type="term" value="C:cytoplasm"/>
    <property type="evidence" value="ECO:0007669"/>
    <property type="project" value="UniProtKB-SubCell"/>
</dbReference>
<keyword evidence="1 6" id="KW-0963">Cytoplasm</keyword>
<dbReference type="SUPFAM" id="SSF53790">
    <property type="entry name" value="Tetrapyrrole methylase"/>
    <property type="match status" value="1"/>
</dbReference>
<comment type="subcellular location">
    <subcellularLocation>
        <location evidence="6">Cytoplasm</location>
    </subcellularLocation>
</comment>
<keyword evidence="3 6" id="KW-0489">Methyltransferase</keyword>
<keyword evidence="2 6" id="KW-0698">rRNA processing</keyword>
<dbReference type="PIRSF" id="PIRSF005917">
    <property type="entry name" value="MTase_YraL"/>
    <property type="match status" value="1"/>
</dbReference>
<evidence type="ECO:0000256" key="3">
    <source>
        <dbReference type="ARBA" id="ARBA00022603"/>
    </source>
</evidence>
<dbReference type="InterPro" id="IPR035996">
    <property type="entry name" value="4pyrrol_Methylase_sf"/>
</dbReference>
<dbReference type="EC" id="2.1.1.198" evidence="6"/>
<dbReference type="Pfam" id="PF00590">
    <property type="entry name" value="TP_methylase"/>
    <property type="match status" value="1"/>
</dbReference>
<evidence type="ECO:0000256" key="5">
    <source>
        <dbReference type="ARBA" id="ARBA00022691"/>
    </source>
</evidence>
<evidence type="ECO:0000313" key="9">
    <source>
        <dbReference type="Proteomes" id="UP000230340"/>
    </source>
</evidence>
<keyword evidence="5 6" id="KW-0949">S-adenosyl-L-methionine</keyword>
<feature type="domain" description="Tetrapyrrole methylase" evidence="7">
    <location>
        <begin position="1"/>
        <end position="195"/>
    </location>
</feature>
<accession>A0A2H0XDF0</accession>
<dbReference type="Gene3D" id="3.40.1010.10">
    <property type="entry name" value="Cobalt-precorrin-4 Transmethylase, Domain 1"/>
    <property type="match status" value="1"/>
</dbReference>
<dbReference type="NCBIfam" id="TIGR00096">
    <property type="entry name" value="16S rRNA (cytidine(1402)-2'-O)-methyltransferase"/>
    <property type="match status" value="1"/>
</dbReference>
<dbReference type="PANTHER" id="PTHR46111:SF1">
    <property type="entry name" value="RIBOSOMAL RNA SMALL SUBUNIT METHYLTRANSFERASE I"/>
    <property type="match status" value="1"/>
</dbReference>